<comment type="subcellular location">
    <subcellularLocation>
        <location evidence="1 10">Cell outer membrane</location>
        <topology evidence="1 10">Multi-pass membrane protein</topology>
    </subcellularLocation>
</comment>
<keyword evidence="6" id="KW-0408">Iron</keyword>
<evidence type="ECO:0000256" key="9">
    <source>
        <dbReference type="ARBA" id="ARBA00023237"/>
    </source>
</evidence>
<sequence>MKKTVLFRPGTSRIKQKLWLKMKLTFLFLLLSLMQLSASVYSQSTKLSLDFQGTKISDILMEIENTTDCRFFYQREQVDVDRIVDLKVTEESVGEILDKLFQEQGISYKIMDDNLILLTTNKEQAGTQQTTGNIKGLVTDKTNQPLPGVTVVIKGTSNGTLTDPNGEYHLKNVPSDAVLVFSFIGMKTSEKEIAGQAVLDVTLEEETVGIEEVVAVGYGVQKKVNLTGAVASLSGEELKSRPITQASQSLQGVSGLYVNQAGAQPGFDGTTIRIRGIGTLNSNDPLVLVDGVEYPLDALNPSDIESISVLKDAASASIYGNRAANGVILVTTKKGKSNEKTSIEYGNYFGFQRTIGMPDLITDPVEFMELRNQAQINAGKTSVDYSDDLIEEYKAGRLTDPYTYPNNNWLDIMFDDAPIQNHDLRFSGGSEKATYSLSMGYQDQDGVLMSSGSHRFTLNSNISIQANNWLKVGANVTGIRQYIQAPTAGVYNVMQMTFKAQGFHPTYLEDGRYANTFIKTPGHNVYRHPIVLAKEGHRDREQQRALVSMFAEIKLPANLTYYAKLGVNSYNYFYSEFVPEIEYYQVKTLEASTVDFYTSNRNRHLTTEDDRELNTTLFHTLTWDQTFNDKHKLKLLVGSSYEKFTSGYHIATIEGFLGNDLTELDAGSTNKDVSGDSSANALVGFFGRLNYDFDQKFLFEANLRYDGSSRFADGNRWGWFPSFSTGYRLEQENFMADLPWVSLMKVRASYGSLGNQEIGNFRYINLIDTGIEYSFGGSTNAGAAVTAYNDPSITWETTTISNLGLDAGLFQNKVNFSVEWYKKRTKNILRSVTLASQVGDLTGPVQNIGAVDNTGLEITVGHRNHIGKFSYEVQGSINFNKNKVVDLNDDEIISGKYITKEGYAIDSYYILEADGIFQSQDEIDNSAYQNSTTKPGYLKYVDQNNDGTIDDDDRIIAGDAQPDFTYSFNINLQYRNFALTTFFQGVQGIDTYPQGIVATPFWYGTSVTREWVNNSWTEDRPNAKLPIMTTYELSSSDNFRNSNFWLKDASYLRLKNIQLSYSIPKSILSRVNAKDLTIFVNGQNLLTFSKMKDFDPEKPITSDHYYSYPSVKTFTAGFNLKF</sequence>
<dbReference type="Gene3D" id="2.60.40.1120">
    <property type="entry name" value="Carboxypeptidase-like, regulatory domain"/>
    <property type="match status" value="1"/>
</dbReference>
<keyword evidence="8 10" id="KW-0472">Membrane</keyword>
<comment type="caution">
    <text evidence="15">The sequence shown here is derived from an EMBL/GenBank/DDBJ whole genome shotgun (WGS) entry which is preliminary data.</text>
</comment>
<dbReference type="GO" id="GO:0009279">
    <property type="term" value="C:cell outer membrane"/>
    <property type="evidence" value="ECO:0007669"/>
    <property type="project" value="UniProtKB-SubCell"/>
</dbReference>
<dbReference type="Proteomes" id="UP000283387">
    <property type="component" value="Unassembled WGS sequence"/>
</dbReference>
<dbReference type="Gene3D" id="2.40.170.20">
    <property type="entry name" value="TonB-dependent receptor, beta-barrel domain"/>
    <property type="match status" value="1"/>
</dbReference>
<evidence type="ECO:0000256" key="2">
    <source>
        <dbReference type="ARBA" id="ARBA00022448"/>
    </source>
</evidence>
<dbReference type="InterPro" id="IPR037066">
    <property type="entry name" value="Plug_dom_sf"/>
</dbReference>
<comment type="similarity">
    <text evidence="10 11">Belongs to the TonB-dependent receptor family.</text>
</comment>
<feature type="domain" description="TonB-dependent receptor-like beta-barrel" evidence="12">
    <location>
        <begin position="557"/>
        <end position="1085"/>
    </location>
</feature>
<dbReference type="Pfam" id="PF07660">
    <property type="entry name" value="STN"/>
    <property type="match status" value="1"/>
</dbReference>
<dbReference type="GO" id="GO:0006826">
    <property type="term" value="P:iron ion transport"/>
    <property type="evidence" value="ECO:0007669"/>
    <property type="project" value="UniProtKB-KW"/>
</dbReference>
<keyword evidence="9 10" id="KW-0998">Cell outer membrane</keyword>
<reference evidence="15 16" key="1">
    <citation type="submission" date="2018-09" db="EMBL/GenBank/DDBJ databases">
        <title>Genomic Encyclopedia of Archaeal and Bacterial Type Strains, Phase II (KMG-II): from individual species to whole genera.</title>
        <authorList>
            <person name="Goeker M."/>
        </authorList>
    </citation>
    <scope>NUCLEOTIDE SEQUENCE [LARGE SCALE GENOMIC DNA]</scope>
    <source>
        <strain evidence="15 16">DSM 27148</strain>
    </source>
</reference>
<evidence type="ECO:0000256" key="5">
    <source>
        <dbReference type="ARBA" id="ARBA00022692"/>
    </source>
</evidence>
<evidence type="ECO:0000259" key="12">
    <source>
        <dbReference type="Pfam" id="PF00593"/>
    </source>
</evidence>
<dbReference type="SUPFAM" id="SSF49464">
    <property type="entry name" value="Carboxypeptidase regulatory domain-like"/>
    <property type="match status" value="1"/>
</dbReference>
<dbReference type="Pfam" id="PF07715">
    <property type="entry name" value="Plug"/>
    <property type="match status" value="1"/>
</dbReference>
<dbReference type="PROSITE" id="PS52016">
    <property type="entry name" value="TONB_DEPENDENT_REC_3"/>
    <property type="match status" value="1"/>
</dbReference>
<evidence type="ECO:0000256" key="6">
    <source>
        <dbReference type="ARBA" id="ARBA00023004"/>
    </source>
</evidence>
<dbReference type="AlphaFoldDB" id="A0A419VXC8"/>
<dbReference type="InterPro" id="IPR036942">
    <property type="entry name" value="Beta-barrel_TonB_sf"/>
</dbReference>
<evidence type="ECO:0000256" key="8">
    <source>
        <dbReference type="ARBA" id="ARBA00023136"/>
    </source>
</evidence>
<dbReference type="InterPro" id="IPR011662">
    <property type="entry name" value="Secretin/TonB_short_N"/>
</dbReference>
<accession>A0A419VXC8</accession>
<evidence type="ECO:0000256" key="4">
    <source>
        <dbReference type="ARBA" id="ARBA00022496"/>
    </source>
</evidence>
<gene>
    <name evidence="15" type="ORF">BC643_3831</name>
</gene>
<dbReference type="InterPro" id="IPR000531">
    <property type="entry name" value="Beta-barrel_TonB"/>
</dbReference>
<keyword evidence="5 10" id="KW-0812">Transmembrane</keyword>
<feature type="domain" description="TonB-dependent receptor plug" evidence="14">
    <location>
        <begin position="223"/>
        <end position="327"/>
    </location>
</feature>
<dbReference type="Pfam" id="PF13715">
    <property type="entry name" value="CarbopepD_reg_2"/>
    <property type="match status" value="1"/>
</dbReference>
<evidence type="ECO:0000259" key="14">
    <source>
        <dbReference type="Pfam" id="PF07715"/>
    </source>
</evidence>
<dbReference type="Pfam" id="PF00593">
    <property type="entry name" value="TonB_dep_Rec_b-barrel"/>
    <property type="match status" value="1"/>
</dbReference>
<dbReference type="EMBL" id="RAPN01000003">
    <property type="protein sequence ID" value="RKD87824.1"/>
    <property type="molecule type" value="Genomic_DNA"/>
</dbReference>
<evidence type="ECO:0000256" key="3">
    <source>
        <dbReference type="ARBA" id="ARBA00022452"/>
    </source>
</evidence>
<organism evidence="15 16">
    <name type="scientific">Mangrovibacterium diazotrophicum</name>
    <dbReference type="NCBI Taxonomy" id="1261403"/>
    <lineage>
        <taxon>Bacteria</taxon>
        <taxon>Pseudomonadati</taxon>
        <taxon>Bacteroidota</taxon>
        <taxon>Bacteroidia</taxon>
        <taxon>Marinilabiliales</taxon>
        <taxon>Prolixibacteraceae</taxon>
        <taxon>Mangrovibacterium</taxon>
    </lineage>
</organism>
<dbReference type="InterPro" id="IPR008969">
    <property type="entry name" value="CarboxyPept-like_regulatory"/>
</dbReference>
<name>A0A419VXC8_9BACT</name>
<evidence type="ECO:0000256" key="7">
    <source>
        <dbReference type="ARBA" id="ARBA00023077"/>
    </source>
</evidence>
<dbReference type="NCBIfam" id="TIGR04056">
    <property type="entry name" value="OMP_RagA_SusC"/>
    <property type="match status" value="1"/>
</dbReference>
<evidence type="ECO:0000256" key="11">
    <source>
        <dbReference type="RuleBase" id="RU003357"/>
    </source>
</evidence>
<keyword evidence="2 10" id="KW-0813">Transport</keyword>
<dbReference type="NCBIfam" id="TIGR04057">
    <property type="entry name" value="SusC_RagA_signa"/>
    <property type="match status" value="1"/>
</dbReference>
<feature type="domain" description="Secretin/TonB short N-terminal" evidence="13">
    <location>
        <begin position="71"/>
        <end position="119"/>
    </location>
</feature>
<keyword evidence="16" id="KW-1185">Reference proteome</keyword>
<keyword evidence="4" id="KW-0410">Iron transport</keyword>
<evidence type="ECO:0000256" key="1">
    <source>
        <dbReference type="ARBA" id="ARBA00004571"/>
    </source>
</evidence>
<dbReference type="SUPFAM" id="SSF56935">
    <property type="entry name" value="Porins"/>
    <property type="match status" value="1"/>
</dbReference>
<keyword evidence="7 11" id="KW-0798">TonB box</keyword>
<protein>
    <submittedName>
        <fullName evidence="15">TonB-linked SusC/RagA family outer membrane protein</fullName>
    </submittedName>
</protein>
<evidence type="ECO:0000313" key="16">
    <source>
        <dbReference type="Proteomes" id="UP000283387"/>
    </source>
</evidence>
<dbReference type="InterPro" id="IPR023996">
    <property type="entry name" value="TonB-dep_OMP_SusC/RagA"/>
</dbReference>
<proteinExistence type="inferred from homology"/>
<keyword evidence="3 10" id="KW-1134">Transmembrane beta strand</keyword>
<dbReference type="InterPro" id="IPR039426">
    <property type="entry name" value="TonB-dep_rcpt-like"/>
</dbReference>
<keyword evidence="4" id="KW-0406">Ion transport</keyword>
<dbReference type="Gene3D" id="2.170.130.10">
    <property type="entry name" value="TonB-dependent receptor, plug domain"/>
    <property type="match status" value="1"/>
</dbReference>
<dbReference type="InterPro" id="IPR012910">
    <property type="entry name" value="Plug_dom"/>
</dbReference>
<evidence type="ECO:0000256" key="10">
    <source>
        <dbReference type="PROSITE-ProRule" id="PRU01360"/>
    </source>
</evidence>
<dbReference type="InterPro" id="IPR023997">
    <property type="entry name" value="TonB-dep_OMP_SusC/RagA_CS"/>
</dbReference>
<evidence type="ECO:0000313" key="15">
    <source>
        <dbReference type="EMBL" id="RKD87824.1"/>
    </source>
</evidence>
<evidence type="ECO:0000259" key="13">
    <source>
        <dbReference type="Pfam" id="PF07660"/>
    </source>
</evidence>